<dbReference type="EMBL" id="BEXB01000011">
    <property type="protein sequence ID" value="GAY76152.1"/>
    <property type="molecule type" value="Genomic_DNA"/>
</dbReference>
<evidence type="ECO:0000313" key="1">
    <source>
        <dbReference type="EMBL" id="GAY76152.1"/>
    </source>
</evidence>
<evidence type="ECO:0000313" key="2">
    <source>
        <dbReference type="Proteomes" id="UP000319716"/>
    </source>
</evidence>
<protein>
    <submittedName>
        <fullName evidence="1">Uncharacterized protein</fullName>
    </submittedName>
</protein>
<proteinExistence type="predicted"/>
<name>A0A4Y1ZAQ8_9BACL</name>
<gene>
    <name evidence="1" type="ORF">NBRC111894_1706</name>
</gene>
<reference evidence="1 2" key="1">
    <citation type="submission" date="2017-11" db="EMBL/GenBank/DDBJ databases">
        <title>Draft Genome Sequence of Sporolactobacillus inulinus NBRC 111894 Isolated from Koso, a Japanese Sugar-Vegetable Fermented Beverage.</title>
        <authorList>
            <person name="Chiou T.Y."/>
            <person name="Oshima K."/>
            <person name="Suda W."/>
            <person name="Hattori M."/>
            <person name="Takahashi T."/>
        </authorList>
    </citation>
    <scope>NUCLEOTIDE SEQUENCE [LARGE SCALE GENOMIC DNA]</scope>
    <source>
        <strain evidence="1 2">NBRC111894</strain>
    </source>
</reference>
<comment type="caution">
    <text evidence="1">The sequence shown here is derived from an EMBL/GenBank/DDBJ whole genome shotgun (WGS) entry which is preliminary data.</text>
</comment>
<dbReference type="Proteomes" id="UP000319716">
    <property type="component" value="Unassembled WGS sequence"/>
</dbReference>
<dbReference type="AlphaFoldDB" id="A0A4Y1ZAQ8"/>
<accession>A0A4Y1ZAQ8</accession>
<organism evidence="1 2">
    <name type="scientific">Sporolactobacillus inulinus</name>
    <dbReference type="NCBI Taxonomy" id="2078"/>
    <lineage>
        <taxon>Bacteria</taxon>
        <taxon>Bacillati</taxon>
        <taxon>Bacillota</taxon>
        <taxon>Bacilli</taxon>
        <taxon>Bacillales</taxon>
        <taxon>Sporolactobacillaceae</taxon>
        <taxon>Sporolactobacillus</taxon>
    </lineage>
</organism>
<sequence>MPKWALISIAGAISDQKLAAIMTPAAKPSITFAIFYQDF</sequence>